<dbReference type="GeneID" id="7827415"/>
<dbReference type="OrthoDB" id="20507at2759"/>
<dbReference type="KEGG" id="tet:TTHERM_00245350"/>
<protein>
    <recommendedName>
        <fullName evidence="3">G patch domain-containing protein</fullName>
    </recommendedName>
</protein>
<feature type="domain" description="G patch" evidence="3">
    <location>
        <begin position="19"/>
        <end position="103"/>
    </location>
</feature>
<keyword evidence="1" id="KW-0175">Coiled coil</keyword>
<evidence type="ECO:0000259" key="3">
    <source>
        <dbReference type="Pfam" id="PF07713"/>
    </source>
</evidence>
<sequence>MDKILIGTRFEEEEIKQKQNFYNQKAVNEKGHKRFHGAFTGGFSAGYKGTVGSEQGFVPKTFFSSRQNRANNNNNAQSIQDYMDEEDLGTHVIGANLTTKQDYDTFSNQFEKMQTKQFGENFFGEVPSELLVEQRKTIGWEILNNIQFRRKKKEAIIKQIQEQKIQQSDQDYQEDEEINIDDFDKNDEDFTQNNSKQTFDNMENYKIKTNFHGFGFKDSKEKSDIDEFAEEDFNRIMKRSYLTQEEIEEEQEKKKQSNRIYTDFKSDYNYDDDDEDDVFANQSKKAIEYENQEVIKSQGDSQKMLKHSYMKMKGLNLLFIKDSQPLQIQLKQNKIIVPESYNPYKKMQEYIKSGGKMIEFQKQKKKIQKLNAEQRQAILEGQQEMDKIKEQIETKKFVKAKEEDEQDTKESQHQTYKSWDALKQQRYQSWVQEKEGKGIFIQVAQLMSYKDMKAEQKEFQKLYNEIQEKNPNQKKTVMDKIDDLQKKLDEIKNFRTTKPFFPDKLLCKRFGVVPPYKDKEYFDKKMEEFKQLQDRENILQTKAFVQESKSIQSFGLPTEFKSNKYGLISYKDENDMDLDEDFEQDTRGKNNKKENKFEENNFMYDVSKSYLDKKQQRDSEIQENKKIIEEMELDQKEIIKEKPPIQLFQSIFGDENDDEEEDGEQEQEKDAK</sequence>
<feature type="coiled-coil region" evidence="1">
    <location>
        <begin position="360"/>
        <end position="391"/>
    </location>
</feature>
<dbReference type="HOGENOM" id="CLU_445160_0_0_1"/>
<gene>
    <name evidence="4" type="ORF">TTHERM_00245350</name>
</gene>
<dbReference type="Pfam" id="PF07713">
    <property type="entry name" value="DUF1604"/>
    <property type="match status" value="1"/>
</dbReference>
<evidence type="ECO:0000313" key="5">
    <source>
        <dbReference type="Proteomes" id="UP000009168"/>
    </source>
</evidence>
<evidence type="ECO:0000313" key="4">
    <source>
        <dbReference type="EMBL" id="EAS03519.3"/>
    </source>
</evidence>
<dbReference type="GO" id="GO:0003723">
    <property type="term" value="F:RNA binding"/>
    <property type="evidence" value="ECO:0007669"/>
    <property type="project" value="TreeGrafter"/>
</dbReference>
<dbReference type="EMBL" id="GG662474">
    <property type="protein sequence ID" value="EAS03519.3"/>
    <property type="molecule type" value="Genomic_DNA"/>
</dbReference>
<dbReference type="PANTHER" id="PTHR13384">
    <property type="entry name" value="G PATCH DOMAIN-CONTAINING PROTEIN 1"/>
    <property type="match status" value="1"/>
</dbReference>
<evidence type="ECO:0000256" key="2">
    <source>
        <dbReference type="SAM" id="MobiDB-lite"/>
    </source>
</evidence>
<feature type="compositionally biased region" description="Basic and acidic residues" evidence="2">
    <location>
        <begin position="584"/>
        <end position="598"/>
    </location>
</feature>
<dbReference type="Proteomes" id="UP000009168">
    <property type="component" value="Unassembled WGS sequence"/>
</dbReference>
<dbReference type="InParanoid" id="Q245W4"/>
<feature type="compositionally biased region" description="Acidic residues" evidence="2">
    <location>
        <begin position="654"/>
        <end position="665"/>
    </location>
</feature>
<dbReference type="STRING" id="312017.Q245W4"/>
<feature type="region of interest" description="Disordered" evidence="2">
    <location>
        <begin position="578"/>
        <end position="598"/>
    </location>
</feature>
<dbReference type="eggNOG" id="KOG2138">
    <property type="taxonomic scope" value="Eukaryota"/>
</dbReference>
<dbReference type="GO" id="GO:0005634">
    <property type="term" value="C:nucleus"/>
    <property type="evidence" value="ECO:0007669"/>
    <property type="project" value="TreeGrafter"/>
</dbReference>
<dbReference type="AlphaFoldDB" id="Q245W4"/>
<feature type="coiled-coil region" evidence="1">
    <location>
        <begin position="449"/>
        <end position="494"/>
    </location>
</feature>
<feature type="region of interest" description="Disordered" evidence="2">
    <location>
        <begin position="639"/>
        <end position="672"/>
    </location>
</feature>
<dbReference type="RefSeq" id="XP_001023764.3">
    <property type="nucleotide sequence ID" value="XM_001023764.3"/>
</dbReference>
<dbReference type="PANTHER" id="PTHR13384:SF19">
    <property type="entry name" value="G PATCH DOMAIN-CONTAINING PROTEIN 1"/>
    <property type="match status" value="1"/>
</dbReference>
<reference evidence="5" key="1">
    <citation type="journal article" date="2006" name="PLoS Biol.">
        <title>Macronuclear genome sequence of the ciliate Tetrahymena thermophila, a model eukaryote.</title>
        <authorList>
            <person name="Eisen J.A."/>
            <person name="Coyne R.S."/>
            <person name="Wu M."/>
            <person name="Wu D."/>
            <person name="Thiagarajan M."/>
            <person name="Wortman J.R."/>
            <person name="Badger J.H."/>
            <person name="Ren Q."/>
            <person name="Amedeo P."/>
            <person name="Jones K.M."/>
            <person name="Tallon L.J."/>
            <person name="Delcher A.L."/>
            <person name="Salzberg S.L."/>
            <person name="Silva J.C."/>
            <person name="Haas B.J."/>
            <person name="Majoros W.H."/>
            <person name="Farzad M."/>
            <person name="Carlton J.M."/>
            <person name="Smith R.K. Jr."/>
            <person name="Garg J."/>
            <person name="Pearlman R.E."/>
            <person name="Karrer K.M."/>
            <person name="Sun L."/>
            <person name="Manning G."/>
            <person name="Elde N.C."/>
            <person name="Turkewitz A.P."/>
            <person name="Asai D.J."/>
            <person name="Wilkes D.E."/>
            <person name="Wang Y."/>
            <person name="Cai H."/>
            <person name="Collins K."/>
            <person name="Stewart B.A."/>
            <person name="Lee S.R."/>
            <person name="Wilamowska K."/>
            <person name="Weinberg Z."/>
            <person name="Ruzzo W.L."/>
            <person name="Wloga D."/>
            <person name="Gaertig J."/>
            <person name="Frankel J."/>
            <person name="Tsao C.-C."/>
            <person name="Gorovsky M.A."/>
            <person name="Keeling P.J."/>
            <person name="Waller R.F."/>
            <person name="Patron N.J."/>
            <person name="Cherry J.M."/>
            <person name="Stover N.A."/>
            <person name="Krieger C.J."/>
            <person name="del Toro C."/>
            <person name="Ryder H.F."/>
            <person name="Williamson S.C."/>
            <person name="Barbeau R.A."/>
            <person name="Hamilton E.P."/>
            <person name="Orias E."/>
        </authorList>
    </citation>
    <scope>NUCLEOTIDE SEQUENCE [LARGE SCALE GENOMIC DNA]</scope>
    <source>
        <strain evidence="5">SB210</strain>
    </source>
</reference>
<proteinExistence type="predicted"/>
<name>Q245W4_TETTS</name>
<organism evidence="4 5">
    <name type="scientific">Tetrahymena thermophila (strain SB210)</name>
    <dbReference type="NCBI Taxonomy" id="312017"/>
    <lineage>
        <taxon>Eukaryota</taxon>
        <taxon>Sar</taxon>
        <taxon>Alveolata</taxon>
        <taxon>Ciliophora</taxon>
        <taxon>Intramacronucleata</taxon>
        <taxon>Oligohymenophorea</taxon>
        <taxon>Hymenostomatida</taxon>
        <taxon>Tetrahymenina</taxon>
        <taxon>Tetrahymenidae</taxon>
        <taxon>Tetrahymena</taxon>
    </lineage>
</organism>
<dbReference type="InterPro" id="IPR011666">
    <property type="entry name" value="DUF1604"/>
</dbReference>
<accession>Q245W4</accession>
<evidence type="ECO:0000256" key="1">
    <source>
        <dbReference type="SAM" id="Coils"/>
    </source>
</evidence>
<keyword evidence="5" id="KW-1185">Reference proteome</keyword>
<dbReference type="GO" id="GO:0006397">
    <property type="term" value="P:mRNA processing"/>
    <property type="evidence" value="ECO:0007669"/>
    <property type="project" value="InterPro"/>
</dbReference>